<dbReference type="EMBL" id="KK718448">
    <property type="protein sequence ID" value="KFO56765.1"/>
    <property type="molecule type" value="Genomic_DNA"/>
</dbReference>
<accession>A0A091F4F3</accession>
<evidence type="ECO:0000256" key="1">
    <source>
        <dbReference type="SAM" id="MobiDB-lite"/>
    </source>
</evidence>
<feature type="region of interest" description="Disordered" evidence="1">
    <location>
        <begin position="136"/>
        <end position="158"/>
    </location>
</feature>
<reference evidence="2 3" key="1">
    <citation type="submission" date="2014-04" db="EMBL/GenBank/DDBJ databases">
        <title>Genome evolution of avian class.</title>
        <authorList>
            <person name="Zhang G."/>
            <person name="Li C."/>
        </authorList>
    </citation>
    <scope>NUCLEOTIDE SEQUENCE [LARGE SCALE GENOMIC DNA]</scope>
    <source>
        <strain evidence="2">BGI_N302</strain>
    </source>
</reference>
<dbReference type="PANTHER" id="PTHR14492">
    <property type="entry name" value="JBTS17"/>
    <property type="match status" value="1"/>
</dbReference>
<proteinExistence type="predicted"/>
<dbReference type="InterPro" id="IPR028236">
    <property type="entry name" value="CPLANE1"/>
</dbReference>
<dbReference type="STRING" id="85066.A0A091F4F3"/>
<name>A0A091F4F3_CORBR</name>
<organism evidence="2 3">
    <name type="scientific">Corvus brachyrhynchos</name>
    <name type="common">American crow</name>
    <dbReference type="NCBI Taxonomy" id="85066"/>
    <lineage>
        <taxon>Eukaryota</taxon>
        <taxon>Metazoa</taxon>
        <taxon>Chordata</taxon>
        <taxon>Craniata</taxon>
        <taxon>Vertebrata</taxon>
        <taxon>Euteleostomi</taxon>
        <taxon>Archelosauria</taxon>
        <taxon>Archosauria</taxon>
        <taxon>Dinosauria</taxon>
        <taxon>Saurischia</taxon>
        <taxon>Theropoda</taxon>
        <taxon>Coelurosauria</taxon>
        <taxon>Aves</taxon>
        <taxon>Neognathae</taxon>
        <taxon>Neoaves</taxon>
        <taxon>Telluraves</taxon>
        <taxon>Australaves</taxon>
        <taxon>Passeriformes</taxon>
        <taxon>Corvoidea</taxon>
        <taxon>Corvidae</taxon>
        <taxon>Corvus</taxon>
    </lineage>
</organism>
<dbReference type="GO" id="GO:0035869">
    <property type="term" value="C:ciliary transition zone"/>
    <property type="evidence" value="ECO:0007669"/>
    <property type="project" value="TreeGrafter"/>
</dbReference>
<feature type="non-terminal residue" evidence="2">
    <location>
        <position position="1"/>
    </location>
</feature>
<dbReference type="PANTHER" id="PTHR14492:SF4">
    <property type="entry name" value="CILIOGENESIS AND PLANAR POLARITY EFFECTOR 1"/>
    <property type="match status" value="1"/>
</dbReference>
<keyword evidence="3" id="KW-1185">Reference proteome</keyword>
<dbReference type="AlphaFoldDB" id="A0A091F4F3"/>
<gene>
    <name evidence="2" type="ORF">N302_10513</name>
</gene>
<feature type="compositionally biased region" description="Polar residues" evidence="1">
    <location>
        <begin position="145"/>
        <end position="158"/>
    </location>
</feature>
<evidence type="ECO:0000313" key="2">
    <source>
        <dbReference type="EMBL" id="KFO56765.1"/>
    </source>
</evidence>
<dbReference type="Proteomes" id="UP000052976">
    <property type="component" value="Unassembled WGS sequence"/>
</dbReference>
<feature type="region of interest" description="Disordered" evidence="1">
    <location>
        <begin position="1"/>
        <end position="43"/>
    </location>
</feature>
<evidence type="ECO:0000313" key="3">
    <source>
        <dbReference type="Proteomes" id="UP000052976"/>
    </source>
</evidence>
<dbReference type="GO" id="GO:0060271">
    <property type="term" value="P:cilium assembly"/>
    <property type="evidence" value="ECO:0007669"/>
    <property type="project" value="TreeGrafter"/>
</dbReference>
<protein>
    <submittedName>
        <fullName evidence="2">Uncharacterized protein C5orf42</fullName>
    </submittedName>
</protein>
<feature type="non-terminal residue" evidence="2">
    <location>
        <position position="158"/>
    </location>
</feature>
<sequence length="158" mass="17450">EQIPEEARLCSPEVKQDTISAVDGPEDQTMEETKEKKAKQNIADISVSDSQPSQTVVSTISSLASHTSVCAKKQEVKEKSSREEKPNASETVRQMLQDEMFKLVQLQQINFMSLMQIVQSSFTNVPDVQQMLPQHQSVHLAGSQPAHTAVSNASPKTQ</sequence>